<name>A0A517PC19_9PLAN</name>
<dbReference type="AlphaFoldDB" id="A0A517PC19"/>
<feature type="transmembrane region" description="Helical" evidence="7">
    <location>
        <begin position="307"/>
        <end position="329"/>
    </location>
</feature>
<dbReference type="RefSeq" id="WP_165700778.1">
    <property type="nucleotide sequence ID" value="NZ_CP036265.1"/>
</dbReference>
<evidence type="ECO:0000313" key="8">
    <source>
        <dbReference type="EMBL" id="QDT16912.1"/>
    </source>
</evidence>
<proteinExistence type="predicted"/>
<keyword evidence="2" id="KW-0813">Transport</keyword>
<feature type="transmembrane region" description="Helical" evidence="7">
    <location>
        <begin position="369"/>
        <end position="391"/>
    </location>
</feature>
<feature type="transmembrane region" description="Helical" evidence="7">
    <location>
        <begin position="219"/>
        <end position="242"/>
    </location>
</feature>
<evidence type="ECO:0000256" key="7">
    <source>
        <dbReference type="SAM" id="Phobius"/>
    </source>
</evidence>
<evidence type="ECO:0000256" key="3">
    <source>
        <dbReference type="ARBA" id="ARBA00022692"/>
    </source>
</evidence>
<keyword evidence="6 7" id="KW-0472">Membrane</keyword>
<dbReference type="GO" id="GO:0015293">
    <property type="term" value="F:symporter activity"/>
    <property type="evidence" value="ECO:0007669"/>
    <property type="project" value="UniProtKB-KW"/>
</dbReference>
<evidence type="ECO:0000256" key="6">
    <source>
        <dbReference type="ARBA" id="ARBA00023136"/>
    </source>
</evidence>
<feature type="transmembrane region" description="Helical" evidence="7">
    <location>
        <begin position="63"/>
        <end position="85"/>
    </location>
</feature>
<accession>A0A517PC19</accession>
<dbReference type="GO" id="GO:0005384">
    <property type="term" value="F:manganese ion transmembrane transporter activity"/>
    <property type="evidence" value="ECO:0007669"/>
    <property type="project" value="TreeGrafter"/>
</dbReference>
<keyword evidence="3 7" id="KW-0812">Transmembrane</keyword>
<evidence type="ECO:0000256" key="2">
    <source>
        <dbReference type="ARBA" id="ARBA00022448"/>
    </source>
</evidence>
<sequence length="400" mass="39415">MVLGPGSILTASQVGAASGSRLLWVLVFAAAVMAGTVALAARVGAALAGSPCDELAARLGRPVAVLVGGTLFLVVVGFQSSNNFAVVTALEPLLLGPDGGAFPDWATAAILLGVNGVVVAAVLGLRGLYAKLEGLMRALVAVMAAAFLVNLAFARPSISEALRGLIPSAPGGDLRALGVPLLGLVATTFSVAGAFYQAYLVKEKGWTRADGGRASVEAVLGAAALGAMTGTILLTAAATLHGRAGGAEVASTADLARQLEPLFGGWAVAIFAIGICAGALGSFLGNALIGGTLLADGLGKGTSLESGWVRGLTVAALLTAAGIAAVVLAGGAERVTAIVVAQALTVLGGPLLAGALLYLGTCVTPRPPLWTFAAAGLGAAIQLALAVRTAWRLWESATGG</sequence>
<gene>
    <name evidence="8" type="ORF">CA12_30210</name>
</gene>
<keyword evidence="4" id="KW-0769">Symport</keyword>
<feature type="transmembrane region" description="Helical" evidence="7">
    <location>
        <begin position="22"/>
        <end position="43"/>
    </location>
</feature>
<feature type="transmembrane region" description="Helical" evidence="7">
    <location>
        <begin position="262"/>
        <end position="295"/>
    </location>
</feature>
<evidence type="ECO:0000256" key="5">
    <source>
        <dbReference type="ARBA" id="ARBA00022989"/>
    </source>
</evidence>
<dbReference type="KEGG" id="acaf:CA12_30210"/>
<feature type="transmembrane region" description="Helical" evidence="7">
    <location>
        <begin position="174"/>
        <end position="199"/>
    </location>
</feature>
<dbReference type="InterPro" id="IPR001046">
    <property type="entry name" value="NRAMP_fam"/>
</dbReference>
<protein>
    <submittedName>
        <fullName evidence="8">Manganese transport protein MntH</fullName>
    </submittedName>
</protein>
<feature type="transmembrane region" description="Helical" evidence="7">
    <location>
        <begin position="135"/>
        <end position="154"/>
    </location>
</feature>
<dbReference type="GO" id="GO:0015086">
    <property type="term" value="F:cadmium ion transmembrane transporter activity"/>
    <property type="evidence" value="ECO:0007669"/>
    <property type="project" value="TreeGrafter"/>
</dbReference>
<evidence type="ECO:0000313" key="9">
    <source>
        <dbReference type="Proteomes" id="UP000318741"/>
    </source>
</evidence>
<reference evidence="8 9" key="1">
    <citation type="submission" date="2019-02" db="EMBL/GenBank/DDBJ databases">
        <title>Deep-cultivation of Planctomycetes and their phenomic and genomic characterization uncovers novel biology.</title>
        <authorList>
            <person name="Wiegand S."/>
            <person name="Jogler M."/>
            <person name="Boedeker C."/>
            <person name="Pinto D."/>
            <person name="Vollmers J."/>
            <person name="Rivas-Marin E."/>
            <person name="Kohn T."/>
            <person name="Peeters S.H."/>
            <person name="Heuer A."/>
            <person name="Rast P."/>
            <person name="Oberbeckmann S."/>
            <person name="Bunk B."/>
            <person name="Jeske O."/>
            <person name="Meyerdierks A."/>
            <person name="Storesund J.E."/>
            <person name="Kallscheuer N."/>
            <person name="Luecker S."/>
            <person name="Lage O.M."/>
            <person name="Pohl T."/>
            <person name="Merkel B.J."/>
            <person name="Hornburger P."/>
            <person name="Mueller R.-W."/>
            <person name="Bruemmer F."/>
            <person name="Labrenz M."/>
            <person name="Spormann A.M."/>
            <person name="Op den Camp H."/>
            <person name="Overmann J."/>
            <person name="Amann R."/>
            <person name="Jetten M.S.M."/>
            <person name="Mascher T."/>
            <person name="Medema M.H."/>
            <person name="Devos D.P."/>
            <person name="Kaster A.-K."/>
            <person name="Ovreas L."/>
            <person name="Rohde M."/>
            <person name="Galperin M.Y."/>
            <person name="Jogler C."/>
        </authorList>
    </citation>
    <scope>NUCLEOTIDE SEQUENCE [LARGE SCALE GENOMIC DNA]</scope>
    <source>
        <strain evidence="8 9">CA12</strain>
    </source>
</reference>
<keyword evidence="5 7" id="KW-1133">Transmembrane helix</keyword>
<dbReference type="GO" id="GO:0034755">
    <property type="term" value="P:iron ion transmembrane transport"/>
    <property type="evidence" value="ECO:0007669"/>
    <property type="project" value="TreeGrafter"/>
</dbReference>
<dbReference type="Proteomes" id="UP000318741">
    <property type="component" value="Chromosome"/>
</dbReference>
<dbReference type="EMBL" id="CP036265">
    <property type="protein sequence ID" value="QDT16912.1"/>
    <property type="molecule type" value="Genomic_DNA"/>
</dbReference>
<feature type="transmembrane region" description="Helical" evidence="7">
    <location>
        <begin position="105"/>
        <end position="123"/>
    </location>
</feature>
<dbReference type="Pfam" id="PF01566">
    <property type="entry name" value="Nramp"/>
    <property type="match status" value="1"/>
</dbReference>
<dbReference type="PANTHER" id="PTHR11706:SF33">
    <property type="entry name" value="NATURAL RESISTANCE-ASSOCIATED MACROPHAGE PROTEIN 2"/>
    <property type="match status" value="1"/>
</dbReference>
<feature type="transmembrane region" description="Helical" evidence="7">
    <location>
        <begin position="335"/>
        <end position="357"/>
    </location>
</feature>
<keyword evidence="9" id="KW-1185">Reference proteome</keyword>
<dbReference type="PANTHER" id="PTHR11706">
    <property type="entry name" value="SOLUTE CARRIER PROTEIN FAMILY 11 MEMBER"/>
    <property type="match status" value="1"/>
</dbReference>
<comment type="subcellular location">
    <subcellularLocation>
        <location evidence="1">Membrane</location>
        <topology evidence="1">Multi-pass membrane protein</topology>
    </subcellularLocation>
</comment>
<organism evidence="8 9">
    <name type="scientific">Alienimonas californiensis</name>
    <dbReference type="NCBI Taxonomy" id="2527989"/>
    <lineage>
        <taxon>Bacteria</taxon>
        <taxon>Pseudomonadati</taxon>
        <taxon>Planctomycetota</taxon>
        <taxon>Planctomycetia</taxon>
        <taxon>Planctomycetales</taxon>
        <taxon>Planctomycetaceae</taxon>
        <taxon>Alienimonas</taxon>
    </lineage>
</organism>
<evidence type="ECO:0000256" key="1">
    <source>
        <dbReference type="ARBA" id="ARBA00004141"/>
    </source>
</evidence>
<evidence type="ECO:0000256" key="4">
    <source>
        <dbReference type="ARBA" id="ARBA00022847"/>
    </source>
</evidence>
<dbReference type="GO" id="GO:0005886">
    <property type="term" value="C:plasma membrane"/>
    <property type="evidence" value="ECO:0007669"/>
    <property type="project" value="TreeGrafter"/>
</dbReference>